<dbReference type="SMART" id="SM00823">
    <property type="entry name" value="PKS_PP"/>
    <property type="match status" value="1"/>
</dbReference>
<evidence type="ECO:0000313" key="4">
    <source>
        <dbReference type="EMBL" id="MFC5288481.1"/>
    </source>
</evidence>
<name>A0ABW0EQS0_9PSEU</name>
<dbReference type="Pfam" id="PF13193">
    <property type="entry name" value="AMP-binding_C"/>
    <property type="match status" value="1"/>
</dbReference>
<dbReference type="CDD" id="cd02142">
    <property type="entry name" value="McbC_SagB-like_oxidoreductase"/>
    <property type="match status" value="1"/>
</dbReference>
<evidence type="ECO:0000256" key="2">
    <source>
        <dbReference type="ARBA" id="ARBA00022553"/>
    </source>
</evidence>
<evidence type="ECO:0000256" key="1">
    <source>
        <dbReference type="ARBA" id="ARBA00022450"/>
    </source>
</evidence>
<dbReference type="InterPro" id="IPR042099">
    <property type="entry name" value="ANL_N_sf"/>
</dbReference>
<dbReference type="Gene3D" id="3.30.300.30">
    <property type="match status" value="1"/>
</dbReference>
<dbReference type="SUPFAM" id="SSF55469">
    <property type="entry name" value="FMN-dependent nitroreductase-like"/>
    <property type="match status" value="1"/>
</dbReference>
<keyword evidence="1" id="KW-0596">Phosphopantetheine</keyword>
<keyword evidence="2" id="KW-0597">Phosphoprotein</keyword>
<dbReference type="InterPro" id="IPR036736">
    <property type="entry name" value="ACP-like_sf"/>
</dbReference>
<accession>A0ABW0EQS0</accession>
<organism evidence="4 5">
    <name type="scientific">Actinokineospora guangxiensis</name>
    <dbReference type="NCBI Taxonomy" id="1490288"/>
    <lineage>
        <taxon>Bacteria</taxon>
        <taxon>Bacillati</taxon>
        <taxon>Actinomycetota</taxon>
        <taxon>Actinomycetes</taxon>
        <taxon>Pseudonocardiales</taxon>
        <taxon>Pseudonocardiaceae</taxon>
        <taxon>Actinokineospora</taxon>
    </lineage>
</organism>
<comment type="caution">
    <text evidence="4">The sequence shown here is derived from an EMBL/GenBank/DDBJ whole genome shotgun (WGS) entry which is preliminary data.</text>
</comment>
<dbReference type="InterPro" id="IPR000873">
    <property type="entry name" value="AMP-dep_synth/lig_dom"/>
</dbReference>
<dbReference type="Pfam" id="PF00550">
    <property type="entry name" value="PP-binding"/>
    <property type="match status" value="1"/>
</dbReference>
<dbReference type="SUPFAM" id="SSF56801">
    <property type="entry name" value="Acetyl-CoA synthetase-like"/>
    <property type="match status" value="1"/>
</dbReference>
<dbReference type="InterPro" id="IPR020051">
    <property type="entry name" value="SagB-type_dehydrogenase"/>
</dbReference>
<dbReference type="PANTHER" id="PTHR44845">
    <property type="entry name" value="CARRIER DOMAIN-CONTAINING PROTEIN"/>
    <property type="match status" value="1"/>
</dbReference>
<dbReference type="Gene3D" id="3.40.50.12780">
    <property type="entry name" value="N-terminal domain of ligase-like"/>
    <property type="match status" value="1"/>
</dbReference>
<dbReference type="RefSeq" id="WP_378248327.1">
    <property type="nucleotide sequence ID" value="NZ_JBHSKF010000006.1"/>
</dbReference>
<dbReference type="NCBIfam" id="TIGR03605">
    <property type="entry name" value="antibiot_sagB"/>
    <property type="match status" value="1"/>
</dbReference>
<dbReference type="InterPro" id="IPR020806">
    <property type="entry name" value="PKS_PP-bd"/>
</dbReference>
<dbReference type="EMBL" id="JBHSKF010000006">
    <property type="protein sequence ID" value="MFC5288481.1"/>
    <property type="molecule type" value="Genomic_DNA"/>
</dbReference>
<evidence type="ECO:0000313" key="5">
    <source>
        <dbReference type="Proteomes" id="UP001596157"/>
    </source>
</evidence>
<dbReference type="Pfam" id="PF00881">
    <property type="entry name" value="Nitroreductase"/>
    <property type="match status" value="1"/>
</dbReference>
<evidence type="ECO:0000259" key="3">
    <source>
        <dbReference type="PROSITE" id="PS50075"/>
    </source>
</evidence>
<dbReference type="PROSITE" id="PS50075">
    <property type="entry name" value="CARRIER"/>
    <property type="match status" value="1"/>
</dbReference>
<dbReference type="InterPro" id="IPR000415">
    <property type="entry name" value="Nitroreductase-like"/>
</dbReference>
<dbReference type="InterPro" id="IPR009081">
    <property type="entry name" value="PP-bd_ACP"/>
</dbReference>
<dbReference type="InterPro" id="IPR025110">
    <property type="entry name" value="AMP-bd_C"/>
</dbReference>
<reference evidence="5" key="1">
    <citation type="journal article" date="2019" name="Int. J. Syst. Evol. Microbiol.">
        <title>The Global Catalogue of Microorganisms (GCM) 10K type strain sequencing project: providing services to taxonomists for standard genome sequencing and annotation.</title>
        <authorList>
            <consortium name="The Broad Institute Genomics Platform"/>
            <consortium name="The Broad Institute Genome Sequencing Center for Infectious Disease"/>
            <person name="Wu L."/>
            <person name="Ma J."/>
        </authorList>
    </citation>
    <scope>NUCLEOTIDE SEQUENCE [LARGE SCALE GENOMIC DNA]</scope>
    <source>
        <strain evidence="5">CCUG 59778</strain>
    </source>
</reference>
<feature type="domain" description="Carrier" evidence="3">
    <location>
        <begin position="526"/>
        <end position="601"/>
    </location>
</feature>
<dbReference type="Proteomes" id="UP001596157">
    <property type="component" value="Unassembled WGS sequence"/>
</dbReference>
<dbReference type="PANTHER" id="PTHR44845:SF6">
    <property type="entry name" value="BETA-ALANINE-ACTIVATING ENZYME"/>
    <property type="match status" value="1"/>
</dbReference>
<dbReference type="InterPro" id="IPR045851">
    <property type="entry name" value="AMP-bd_C_sf"/>
</dbReference>
<dbReference type="Gene3D" id="3.40.109.10">
    <property type="entry name" value="NADH Oxidase"/>
    <property type="match status" value="1"/>
</dbReference>
<dbReference type="Gene3D" id="1.10.1200.10">
    <property type="entry name" value="ACP-like"/>
    <property type="match status" value="1"/>
</dbReference>
<dbReference type="Gene3D" id="3.40.50.980">
    <property type="match status" value="2"/>
</dbReference>
<protein>
    <submittedName>
        <fullName evidence="4">AMP-binding protein</fullName>
    </submittedName>
</protein>
<proteinExistence type="predicted"/>
<keyword evidence="5" id="KW-1185">Reference proteome</keyword>
<dbReference type="InterPro" id="IPR029479">
    <property type="entry name" value="Nitroreductase"/>
</dbReference>
<dbReference type="SUPFAM" id="SSF47336">
    <property type="entry name" value="ACP-like"/>
    <property type="match status" value="1"/>
</dbReference>
<sequence length="861" mass="89500">MGAVDSSAAFLMAADQRELWDRVNAAESRTPVEPIGAALVARFADRAEQTAVVAAGASLTYRELAERAGAVADLLAGDPTPVAICVEPGWEQVVAVAGALVAAVPFVAVSPSLSQPARWGRLGTAGARRVLTQSWLVQRMDWPDGVSATSVDGLEQAVGCHVSPPMPELSSVGCWIADGADAPLMPLTVAALSGPLTDVAERFEVGAQDRLLAVTPVDDPIGLSGLLLALSRGGTLVIPEDIDLRTPSVWVDLIRRERVTVWHSTPALAALLVEHVEQRGDDLPETVRLALLGGEPLSVALARGLRVLGDGPRVVNLLAGGLAGLWAACHEVAADIDRRGHVPAGAPLAGTRVYVLNDALVLCPVWVTGRVHVGGALPSDIGQSGVRAPVMPGTGERVHRTDLLGRLLPDGQIEVVGEDATAVTIAGHPVNLRDIEAALSANDALRSAAVVQAGDSTVAYVKPAGGGVTSADVLDHLRRRMSPYLLPERVELVGAFPLTSGGRVDRVALAASAAPPTAAAPAPSGATAPDVVRRACELAAAILGVPEVEENANLLNLGANSVQIVRLAVQAEQELGIHADVEELLRFPSVAVLVSFASTETAEPPPGTAAGSVVTELILDPVERAAFTERQPGLRRALAGRPSTALPALDGATRAALRRRSTHRAFTGGPVPFEALAAVLGVLARLDDAEATPKYAYPSAGTLYPVQAYLTVTRGGVTGLAAGSYYYHPVDHRLVSVVDGAAVDDVAHAWLNREPFRSSAFSLYLVAALDAIAPMYGARARDYCLIEAGAMTQLLMTAASTAGLGLCPVGELDHTKISSPLLLNDSHAVMHTLLGGIPADDEDGTEAEMLRRVADLRSPPE</sequence>
<gene>
    <name evidence="4" type="ORF">ACFPM7_15580</name>
</gene>
<dbReference type="Pfam" id="PF00501">
    <property type="entry name" value="AMP-binding"/>
    <property type="match status" value="2"/>
</dbReference>